<sequence length="125" mass="13736">MIADRSCLCKPVVRNPSGTSKAVVRSTRTSETFGCVSTDNAMVAYQPKTNRNRLTPARAFAFSTAAHVAASTGTIKGQNQSGGWMGFLDQKWPSPFSCPLRPLRRVIAVAVGERRNEHHNCHRHI</sequence>
<gene>
    <name evidence="1" type="ORF">AVDCRST_MAG93-7312</name>
</gene>
<protein>
    <submittedName>
        <fullName evidence="1">Uncharacterized protein</fullName>
    </submittedName>
</protein>
<organism evidence="1">
    <name type="scientific">uncultured Chloroflexia bacterium</name>
    <dbReference type="NCBI Taxonomy" id="1672391"/>
    <lineage>
        <taxon>Bacteria</taxon>
        <taxon>Bacillati</taxon>
        <taxon>Chloroflexota</taxon>
        <taxon>Chloroflexia</taxon>
        <taxon>environmental samples</taxon>
    </lineage>
</organism>
<evidence type="ECO:0000313" key="1">
    <source>
        <dbReference type="EMBL" id="CAA9355062.1"/>
    </source>
</evidence>
<name>A0A6J4MBM2_9CHLR</name>
<proteinExistence type="predicted"/>
<accession>A0A6J4MBM2</accession>
<dbReference type="EMBL" id="CADCTR010002467">
    <property type="protein sequence ID" value="CAA9355062.1"/>
    <property type="molecule type" value="Genomic_DNA"/>
</dbReference>
<dbReference type="AlphaFoldDB" id="A0A6J4MBM2"/>
<reference evidence="1" key="1">
    <citation type="submission" date="2020-02" db="EMBL/GenBank/DDBJ databases">
        <authorList>
            <person name="Meier V. D."/>
        </authorList>
    </citation>
    <scope>NUCLEOTIDE SEQUENCE</scope>
    <source>
        <strain evidence="1">AVDCRST_MAG93</strain>
    </source>
</reference>